<evidence type="ECO:0000313" key="11">
    <source>
        <dbReference type="Proteomes" id="UP000286701"/>
    </source>
</evidence>
<keyword evidence="1" id="KW-0813">Transport</keyword>
<feature type="compositionally biased region" description="Low complexity" evidence="7">
    <location>
        <begin position="30"/>
        <end position="42"/>
    </location>
</feature>
<keyword evidence="5 6" id="KW-0408">Iron</keyword>
<evidence type="ECO:0000256" key="3">
    <source>
        <dbReference type="ARBA" id="ARBA00022723"/>
    </source>
</evidence>
<dbReference type="InterPro" id="IPR002324">
    <property type="entry name" value="Cyt_c_ID"/>
</dbReference>
<keyword evidence="4" id="KW-0249">Electron transport</keyword>
<keyword evidence="2 6" id="KW-0349">Heme</keyword>
<feature type="chain" id="PRO_5018968054" evidence="8">
    <location>
        <begin position="26"/>
        <end position="145"/>
    </location>
</feature>
<dbReference type="Gene3D" id="1.10.760.10">
    <property type="entry name" value="Cytochrome c-like domain"/>
    <property type="match status" value="1"/>
</dbReference>
<proteinExistence type="predicted"/>
<keyword evidence="8" id="KW-0732">Signal</keyword>
<dbReference type="GO" id="GO:0020037">
    <property type="term" value="F:heme binding"/>
    <property type="evidence" value="ECO:0007669"/>
    <property type="project" value="InterPro"/>
</dbReference>
<dbReference type="RefSeq" id="WP_128533094.1">
    <property type="nucleotide sequence ID" value="NZ_SBIW01000003.1"/>
</dbReference>
<dbReference type="GO" id="GO:0009055">
    <property type="term" value="F:electron transfer activity"/>
    <property type="evidence" value="ECO:0007669"/>
    <property type="project" value="InterPro"/>
</dbReference>
<feature type="region of interest" description="Disordered" evidence="7">
    <location>
        <begin position="22"/>
        <end position="60"/>
    </location>
</feature>
<feature type="binding site" description="covalent" evidence="6">
    <location>
        <position position="80"/>
    </location>
    <ligand>
        <name>heme c</name>
        <dbReference type="ChEBI" id="CHEBI:61717"/>
    </ligand>
</feature>
<feature type="signal peptide" evidence="8">
    <location>
        <begin position="1"/>
        <end position="25"/>
    </location>
</feature>
<dbReference type="PRINTS" id="PR00606">
    <property type="entry name" value="CYTCHROMECID"/>
</dbReference>
<evidence type="ECO:0000313" key="10">
    <source>
        <dbReference type="EMBL" id="RWY53660.1"/>
    </source>
</evidence>
<dbReference type="InterPro" id="IPR009056">
    <property type="entry name" value="Cyt_c-like_dom"/>
</dbReference>
<reference evidence="10 11" key="1">
    <citation type="submission" date="2019-01" db="EMBL/GenBank/DDBJ databases">
        <title>Mucilaginibacter antarcticum sp. nov., isolated from antarctic soil.</title>
        <authorList>
            <person name="Yan Y.-Q."/>
            <person name="Du Z.-J."/>
        </authorList>
    </citation>
    <scope>NUCLEOTIDE SEQUENCE [LARGE SCALE GENOMIC DNA]</scope>
    <source>
        <strain evidence="10 11">F01003</strain>
    </source>
</reference>
<protein>
    <submittedName>
        <fullName evidence="10">C-type cytochrome</fullName>
    </submittedName>
</protein>
<dbReference type="Pfam" id="PF00034">
    <property type="entry name" value="Cytochrom_C"/>
    <property type="match status" value="1"/>
</dbReference>
<name>A0A444MPW1_9SPHI</name>
<evidence type="ECO:0000256" key="2">
    <source>
        <dbReference type="ARBA" id="ARBA00022617"/>
    </source>
</evidence>
<evidence type="ECO:0000256" key="8">
    <source>
        <dbReference type="SAM" id="SignalP"/>
    </source>
</evidence>
<dbReference type="InterPro" id="IPR036909">
    <property type="entry name" value="Cyt_c-like_dom_sf"/>
</dbReference>
<evidence type="ECO:0000256" key="6">
    <source>
        <dbReference type="PIRSR" id="PIRSR602324-1"/>
    </source>
</evidence>
<evidence type="ECO:0000259" key="9">
    <source>
        <dbReference type="PROSITE" id="PS51007"/>
    </source>
</evidence>
<accession>A0A444MPW1</accession>
<keyword evidence="3 6" id="KW-0479">Metal-binding</keyword>
<evidence type="ECO:0000256" key="4">
    <source>
        <dbReference type="ARBA" id="ARBA00022982"/>
    </source>
</evidence>
<feature type="compositionally biased region" description="Low complexity" evidence="7">
    <location>
        <begin position="50"/>
        <end position="60"/>
    </location>
</feature>
<dbReference type="PROSITE" id="PS51257">
    <property type="entry name" value="PROKAR_LIPOPROTEIN"/>
    <property type="match status" value="1"/>
</dbReference>
<dbReference type="GO" id="GO:0005506">
    <property type="term" value="F:iron ion binding"/>
    <property type="evidence" value="ECO:0007669"/>
    <property type="project" value="InterPro"/>
</dbReference>
<dbReference type="AlphaFoldDB" id="A0A444MPW1"/>
<dbReference type="EMBL" id="SBIW01000003">
    <property type="protein sequence ID" value="RWY53660.1"/>
    <property type="molecule type" value="Genomic_DNA"/>
</dbReference>
<keyword evidence="11" id="KW-1185">Reference proteome</keyword>
<sequence length="145" mass="14598">MKKVFIVLGISLVIAACGGSKPGEAEGGDTSTTATNQTATAAQPNVDTSATKIGTEPAAAAATPGKGATLIAGSDCTTCHKEHQKIVGPAFADIAKKYTAADEEKLAKKVIAGGSGNWGDIAMSPHPAISLADAKEMVKYILSVK</sequence>
<dbReference type="SUPFAM" id="SSF46626">
    <property type="entry name" value="Cytochrome c"/>
    <property type="match status" value="1"/>
</dbReference>
<evidence type="ECO:0000256" key="1">
    <source>
        <dbReference type="ARBA" id="ARBA00022448"/>
    </source>
</evidence>
<gene>
    <name evidence="10" type="ORF">EPL05_06190</name>
</gene>
<dbReference type="OrthoDB" id="9814063at2"/>
<dbReference type="PROSITE" id="PS51007">
    <property type="entry name" value="CYTC"/>
    <property type="match status" value="1"/>
</dbReference>
<feature type="binding site" description="covalent" evidence="6">
    <location>
        <position position="76"/>
    </location>
    <ligand>
        <name>heme c</name>
        <dbReference type="ChEBI" id="CHEBI:61717"/>
    </ligand>
</feature>
<feature type="binding site" description="covalent" evidence="6">
    <location>
        <position position="123"/>
    </location>
    <ligand>
        <name>heme c</name>
        <dbReference type="ChEBI" id="CHEBI:61717"/>
    </ligand>
</feature>
<evidence type="ECO:0000256" key="5">
    <source>
        <dbReference type="ARBA" id="ARBA00023004"/>
    </source>
</evidence>
<comment type="PTM">
    <text evidence="6">Binds 1 heme c group covalently per subunit.</text>
</comment>
<comment type="caution">
    <text evidence="10">The sequence shown here is derived from an EMBL/GenBank/DDBJ whole genome shotgun (WGS) entry which is preliminary data.</text>
</comment>
<feature type="domain" description="Cytochrome c" evidence="9">
    <location>
        <begin position="62"/>
        <end position="145"/>
    </location>
</feature>
<organism evidence="10 11">
    <name type="scientific">Mucilaginibacter gilvus</name>
    <dbReference type="NCBI Taxonomy" id="2305909"/>
    <lineage>
        <taxon>Bacteria</taxon>
        <taxon>Pseudomonadati</taxon>
        <taxon>Bacteroidota</taxon>
        <taxon>Sphingobacteriia</taxon>
        <taxon>Sphingobacteriales</taxon>
        <taxon>Sphingobacteriaceae</taxon>
        <taxon>Mucilaginibacter</taxon>
    </lineage>
</organism>
<dbReference type="Proteomes" id="UP000286701">
    <property type="component" value="Unassembled WGS sequence"/>
</dbReference>
<evidence type="ECO:0000256" key="7">
    <source>
        <dbReference type="SAM" id="MobiDB-lite"/>
    </source>
</evidence>